<proteinExistence type="predicted"/>
<protein>
    <submittedName>
        <fullName evidence="2">Uncharacterized protein</fullName>
    </submittedName>
</protein>
<dbReference type="EMBL" id="VDBS01000095">
    <property type="protein sequence ID" value="TNB55017.1"/>
    <property type="molecule type" value="Genomic_DNA"/>
</dbReference>
<evidence type="ECO:0000313" key="2">
    <source>
        <dbReference type="EMBL" id="TNB55017.1"/>
    </source>
</evidence>
<sequence>MNSFPVSIVDSVDMQIDLKAMQNKFFNHYLDCEDDLYLLHKNKVDYVGQFVEIKDYSIYYDLDFDFSQLGVNENILNHLATMKANGKCLISRYIVDLNHNKIERVKAEPFTQNFALTNNAFDYRKNERKFKESPEALFDDDLRKMMLFALKKIQSYTQCGGLLITLLFFVKAVRVLQIHQRVSIKMGWIL</sequence>
<accession>A0AAX2UHS6</accession>
<comment type="caution">
    <text evidence="2">The sequence shown here is derived from an EMBL/GenBank/DDBJ whole genome shotgun (WGS) entry which is preliminary data.</text>
</comment>
<feature type="transmembrane region" description="Helical" evidence="1">
    <location>
        <begin position="155"/>
        <end position="176"/>
    </location>
</feature>
<reference evidence="2 3" key="1">
    <citation type="submission" date="2019-05" db="EMBL/GenBank/DDBJ databases">
        <title>Draft genomes of eight strains of Campylobacter helveticus isolated from cats and a dog in New Zealand.</title>
        <authorList>
            <person name="Bojanic K."/>
            <person name="Midwinter A.C."/>
            <person name="Biggs P.J."/>
            <person name="Acke E."/>
            <person name="Cornelius A.J."/>
            <person name="Marshall J.C."/>
        </authorList>
    </citation>
    <scope>NUCLEOTIDE SEQUENCE [LARGE SCALE GENOMIC DNA]</scope>
    <source>
        <strain evidence="2 3">ACP123b</strain>
    </source>
</reference>
<evidence type="ECO:0000313" key="3">
    <source>
        <dbReference type="Proteomes" id="UP000306813"/>
    </source>
</evidence>
<keyword evidence="1" id="KW-0472">Membrane</keyword>
<dbReference type="Proteomes" id="UP000306813">
    <property type="component" value="Unassembled WGS sequence"/>
</dbReference>
<organism evidence="2 3">
    <name type="scientific">Campylobacter helveticus</name>
    <dbReference type="NCBI Taxonomy" id="28898"/>
    <lineage>
        <taxon>Bacteria</taxon>
        <taxon>Pseudomonadati</taxon>
        <taxon>Campylobacterota</taxon>
        <taxon>Epsilonproteobacteria</taxon>
        <taxon>Campylobacterales</taxon>
        <taxon>Campylobacteraceae</taxon>
        <taxon>Campylobacter</taxon>
    </lineage>
</organism>
<dbReference type="GeneID" id="52037697"/>
<dbReference type="AlphaFoldDB" id="A0AAX2UHS6"/>
<keyword evidence="1" id="KW-0812">Transmembrane</keyword>
<evidence type="ECO:0000256" key="1">
    <source>
        <dbReference type="SAM" id="Phobius"/>
    </source>
</evidence>
<gene>
    <name evidence="2" type="ORF">FDW42_09740</name>
</gene>
<name>A0AAX2UHS6_9BACT</name>
<keyword evidence="1" id="KW-1133">Transmembrane helix</keyword>
<dbReference type="RefSeq" id="WP_082200675.1">
    <property type="nucleotide sequence ID" value="NZ_CP020478.1"/>
</dbReference>